<keyword evidence="1" id="KW-0472">Membrane</keyword>
<feature type="transmembrane region" description="Helical" evidence="1">
    <location>
        <begin position="80"/>
        <end position="100"/>
    </location>
</feature>
<evidence type="ECO:0000313" key="3">
    <source>
        <dbReference type="Proteomes" id="UP000075840"/>
    </source>
</evidence>
<dbReference type="EnsemblMetazoa" id="AARA018743-RA">
    <property type="protein sequence ID" value="AARA018743-PA"/>
    <property type="gene ID" value="AARA018743"/>
</dbReference>
<evidence type="ECO:0000313" key="2">
    <source>
        <dbReference type="EnsemblMetazoa" id="AARA018743-PA"/>
    </source>
</evidence>
<organism evidence="2 3">
    <name type="scientific">Anopheles arabiensis</name>
    <name type="common">Mosquito</name>
    <dbReference type="NCBI Taxonomy" id="7173"/>
    <lineage>
        <taxon>Eukaryota</taxon>
        <taxon>Metazoa</taxon>
        <taxon>Ecdysozoa</taxon>
        <taxon>Arthropoda</taxon>
        <taxon>Hexapoda</taxon>
        <taxon>Insecta</taxon>
        <taxon>Pterygota</taxon>
        <taxon>Neoptera</taxon>
        <taxon>Endopterygota</taxon>
        <taxon>Diptera</taxon>
        <taxon>Nematocera</taxon>
        <taxon>Culicoidea</taxon>
        <taxon>Culicidae</taxon>
        <taxon>Anophelinae</taxon>
        <taxon>Anopheles</taxon>
    </lineage>
</organism>
<dbReference type="AlphaFoldDB" id="A0A8W7MUH6"/>
<dbReference type="Proteomes" id="UP000075840">
    <property type="component" value="Unassembled WGS sequence"/>
</dbReference>
<dbReference type="RefSeq" id="XP_040169250.1">
    <property type="nucleotide sequence ID" value="XM_040313316.1"/>
</dbReference>
<name>A0A8W7MUH6_ANOAR</name>
<sequence>MKTIGEELKVSLVYVDPYEGDAAIELKRIQHNLKQSITHQLITNQSKFSTTHPQKQLPPPSSHNRSPRFSSFQNFVDTNIVPLLVVGGFIGIVILYRTFFLQNYICVCPRPTCYGYSSRLWRYILDQLGYEDTPHY</sequence>
<dbReference type="GeneID" id="120903715"/>
<accession>A0A8W7MUH6</accession>
<protein>
    <submittedName>
        <fullName evidence="2">Uncharacterized protein</fullName>
    </submittedName>
</protein>
<dbReference type="EMBL" id="APCN01005146">
    <property type="status" value="NOT_ANNOTATED_CDS"/>
    <property type="molecule type" value="Genomic_DNA"/>
</dbReference>
<evidence type="ECO:0000256" key="1">
    <source>
        <dbReference type="SAM" id="Phobius"/>
    </source>
</evidence>
<keyword evidence="3" id="KW-1185">Reference proteome</keyword>
<keyword evidence="1" id="KW-1133">Transmembrane helix</keyword>
<reference evidence="2" key="1">
    <citation type="submission" date="2022-08" db="UniProtKB">
        <authorList>
            <consortium name="EnsemblMetazoa"/>
        </authorList>
    </citation>
    <scope>IDENTIFICATION</scope>
    <source>
        <strain evidence="2">Dongola</strain>
    </source>
</reference>
<proteinExistence type="predicted"/>
<dbReference type="KEGG" id="aara:120903715"/>
<keyword evidence="1" id="KW-0812">Transmembrane</keyword>